<comment type="caution">
    <text evidence="1">The sequence shown here is derived from an EMBL/GenBank/DDBJ whole genome shotgun (WGS) entry which is preliminary data.</text>
</comment>
<reference evidence="2" key="1">
    <citation type="journal article" date="2024" name="Proc. Natl. Acad. Sci. U.S.A.">
        <title>Extraordinary preservation of gene collinearity over three hundred million years revealed in homosporous lycophytes.</title>
        <authorList>
            <person name="Li C."/>
            <person name="Wickell D."/>
            <person name="Kuo L.Y."/>
            <person name="Chen X."/>
            <person name="Nie B."/>
            <person name="Liao X."/>
            <person name="Peng D."/>
            <person name="Ji J."/>
            <person name="Jenkins J."/>
            <person name="Williams M."/>
            <person name="Shu S."/>
            <person name="Plott C."/>
            <person name="Barry K."/>
            <person name="Rajasekar S."/>
            <person name="Grimwood J."/>
            <person name="Han X."/>
            <person name="Sun S."/>
            <person name="Hou Z."/>
            <person name="He W."/>
            <person name="Dai G."/>
            <person name="Sun C."/>
            <person name="Schmutz J."/>
            <person name="Leebens-Mack J.H."/>
            <person name="Li F.W."/>
            <person name="Wang L."/>
        </authorList>
    </citation>
    <scope>NUCLEOTIDE SEQUENCE [LARGE SCALE GENOMIC DNA]</scope>
    <source>
        <strain evidence="2">cv. PW_Plant_1</strain>
    </source>
</reference>
<sequence length="1470" mass="163682">MRLGRSQSTRVLSSPAESPQRQPFSLVPSRQKSFNGTPTPNGGRRQRHNSENLPPNSSPIPKAAIPFFELSSSPLLSRSSSKIAKSNGSITHIAGSPGLPPRPPPPAKPSPARSKGIVNYRKMQHVQEPAGNSKRKLCWEANGNALVENLSSNSIADSIGADSGVKVVLRVRPISKREELEEELSIVQQMSNCSVSLADQHFTFDAVAGTDSTQRSIFEIVGLPMVENCLAGFNSSIFAFGQTGSGKTYTMWGMIEDSVTCMLQSEERGLTPRIFEKLFVRIKEEEAKYSEKQLRYQCKCSFWEIYNEQITDLLDPSQKNVQIREDVKVGVYVDNLTEEFVTRTQDVINLLLKGLANRRVEATSMNNESSRSHSVFTCVIDCQFRSSSDGMSSVRSSRINLVDLAGSERQRQTGAVGERIKEAGSINRSLSQLGNLINILAEVAQTGKQRHIPYRDSKLTFLLQDSLGGNAKLAMICAISPASSCKSETLSTLRFAQRAKAIQNKAVVNEETTTDANLLREQIRQLKDELIRMKSMDNQQAGSGAYSNSWNARRSYNLLRLSLNCPMILPTVDSDTDEEMEIDEDAIENDHSQTARSPRSTDMSRNVLPAYAAGLGNTQQQSSLGIDDTGMTITSTIVLEDNSLRTLEASRDSFSCKDDLPHSCLNAFGRMPECSEIGKDLEQVPNLESSTLCISPRLKDDSNRNLTSRSLSAEDVSLQTWASEVPLPFQSTELTVAQEADAATNIAKGDDLDLVPKLESPTPSISPELLDNKKRSSVSLLPLINEDIGFQQAWSSPRVVDNSTINSTPSQESIDMSVVPMDMQAARLSTRRICTICSSKVLASPTDRLATSLHHGLQIIENHQRASMSTARQSFMGFSFQNQEFKFNKRVDRSVQTSPPKVLDTTTSPVHVSDCSLASDGKIDVENDRLRTASPLVGKSRWQLVAVCDTRTPTETPSCSASQAHLNQVSEAVLAGAIRRECAAEEALRKKEAELEQANRLILQYKHERECNAIIQESREYKIARLEALMDGGIPTDSFLNEEWSCLLNEHKVLQEKYDNHPDVTQAQIEQQRLHDELQRYREFCDLGERKALREEIIHLRNQLQCFLDSDARRSAKQRRESLTSKSKRSLVRLSEDGSSVSLCRVSEEAPTTEGLAMVISDSFEVAKWEEQRKQWIEREAEWMSVLEELREESQCNKHLAEKGKFELEGEKRCSEELREALQMAMTGHARILEQYADLQEKHIALLAKHRKIRDGVGDVKCMASNAGLSAMQSKWLEAQTAQIVALNLEREQERKTTKEEVELLQVQLRQTGEAVQAAGELLVRLKEAEEAVTVVQDAAAMAEQEADGLRREMEKLKRRHATELATLQQRFLEARLQRSAACQVCRMAARIEFQFVEVDPETAEAALEAEQVAIASQQSAQIKGPSPSVGWDALPSGMVDRQSQNDEDGNFLRSPDGLHHELDDDSCNM</sequence>
<evidence type="ECO:0000313" key="1">
    <source>
        <dbReference type="EMBL" id="KAJ7567822.1"/>
    </source>
</evidence>
<proteinExistence type="predicted"/>
<accession>A0ACC2EMV7</accession>
<organism evidence="1 2">
    <name type="scientific">Diphasiastrum complanatum</name>
    <name type="common">Issler's clubmoss</name>
    <name type="synonym">Lycopodium complanatum</name>
    <dbReference type="NCBI Taxonomy" id="34168"/>
    <lineage>
        <taxon>Eukaryota</taxon>
        <taxon>Viridiplantae</taxon>
        <taxon>Streptophyta</taxon>
        <taxon>Embryophyta</taxon>
        <taxon>Tracheophyta</taxon>
        <taxon>Lycopodiopsida</taxon>
        <taxon>Lycopodiales</taxon>
        <taxon>Lycopodiaceae</taxon>
        <taxon>Lycopodioideae</taxon>
        <taxon>Diphasiastrum</taxon>
    </lineage>
</organism>
<name>A0ACC2EMV7_DIPCM</name>
<keyword evidence="2" id="KW-1185">Reference proteome</keyword>
<dbReference type="EMBL" id="CM055092">
    <property type="protein sequence ID" value="KAJ7567822.1"/>
    <property type="molecule type" value="Genomic_DNA"/>
</dbReference>
<evidence type="ECO:0000313" key="2">
    <source>
        <dbReference type="Proteomes" id="UP001162992"/>
    </source>
</evidence>
<dbReference type="Proteomes" id="UP001162992">
    <property type="component" value="Chromosome 1"/>
</dbReference>
<gene>
    <name evidence="1" type="ORF">O6H91_01G008900</name>
</gene>
<protein>
    <submittedName>
        <fullName evidence="1">Uncharacterized protein</fullName>
    </submittedName>
</protein>